<accession>A0A1I1BMA6</accession>
<sequence>MKEIECLTSAQAKKRFLDLIKKCGFSPLGIETLLGYKSEGKYVSAIRNGNKHVTNSIIYKILEKFGFSEDEFKNLNQDFDESKINSTLVKFEKENHRVDISKFYETENQSTAIVKQLIKEGFFQTKKTTPEILTKFELLGLTYTSNDLSRDLANIVTQNILLARKKPKTLKDGSLGTKMVNEYWAP</sequence>
<dbReference type="RefSeq" id="WP_092899522.1">
    <property type="nucleotide sequence ID" value="NZ_FOKK01000014.1"/>
</dbReference>
<reference evidence="1 2" key="1">
    <citation type="submission" date="2016-10" db="EMBL/GenBank/DDBJ databases">
        <authorList>
            <person name="de Groot N.N."/>
        </authorList>
    </citation>
    <scope>NUCLEOTIDE SEQUENCE [LARGE SCALE GENOMIC DNA]</scope>
    <source>
        <strain evidence="1 2">DSM 23399</strain>
    </source>
</reference>
<evidence type="ECO:0000313" key="1">
    <source>
        <dbReference type="EMBL" id="SFB50756.1"/>
    </source>
</evidence>
<dbReference type="OrthoDB" id="825051at2"/>
<protein>
    <submittedName>
        <fullName evidence="1">Uncharacterized protein</fullName>
    </submittedName>
</protein>
<name>A0A1I1BMA6_9BACT</name>
<gene>
    <name evidence="1" type="ORF">SAMN04489723_114104</name>
</gene>
<dbReference type="Proteomes" id="UP000198790">
    <property type="component" value="Unassembled WGS sequence"/>
</dbReference>
<proteinExistence type="predicted"/>
<evidence type="ECO:0000313" key="2">
    <source>
        <dbReference type="Proteomes" id="UP000198790"/>
    </source>
</evidence>
<dbReference type="EMBL" id="FOKK01000014">
    <property type="protein sequence ID" value="SFB50756.1"/>
    <property type="molecule type" value="Genomic_DNA"/>
</dbReference>
<organism evidence="1 2">
    <name type="scientific">Algoriphagus aquimarinus</name>
    <dbReference type="NCBI Taxonomy" id="237018"/>
    <lineage>
        <taxon>Bacteria</taxon>
        <taxon>Pseudomonadati</taxon>
        <taxon>Bacteroidota</taxon>
        <taxon>Cytophagia</taxon>
        <taxon>Cytophagales</taxon>
        <taxon>Cyclobacteriaceae</taxon>
        <taxon>Algoriphagus</taxon>
    </lineage>
</organism>
<keyword evidence="2" id="KW-1185">Reference proteome</keyword>
<dbReference type="AlphaFoldDB" id="A0A1I1BMA6"/>